<protein>
    <submittedName>
        <fullName evidence="1">Uncharacterized protein</fullName>
    </submittedName>
</protein>
<dbReference type="Proteomes" id="UP000300879">
    <property type="component" value="Chromosome"/>
</dbReference>
<reference evidence="1 2" key="1">
    <citation type="submission" date="2019-05" db="EMBL/GenBank/DDBJ databases">
        <authorList>
            <person name="Chen C."/>
        </authorList>
    </citation>
    <scope>NUCLEOTIDE SEQUENCE [LARGE SCALE GENOMIC DNA]</scope>
    <source>
        <strain evidence="1 2">HB172198</strain>
    </source>
</reference>
<proteinExistence type="predicted"/>
<accession>A0A4P8XTF5</accession>
<gene>
    <name evidence="1" type="ORF">E6C60_3288</name>
</gene>
<sequence length="43" mass="4848">MASTFFESTAICVYSVFTAKKVNRRLPLQTEDSGIILLNSFTF</sequence>
<organism evidence="1 2">
    <name type="scientific">Paenibacillus algicola</name>
    <dbReference type="NCBI Taxonomy" id="2565926"/>
    <lineage>
        <taxon>Bacteria</taxon>
        <taxon>Bacillati</taxon>
        <taxon>Bacillota</taxon>
        <taxon>Bacilli</taxon>
        <taxon>Bacillales</taxon>
        <taxon>Paenibacillaceae</taxon>
        <taxon>Paenibacillus</taxon>
    </lineage>
</organism>
<dbReference type="KEGG" id="palo:E6C60_3288"/>
<evidence type="ECO:0000313" key="1">
    <source>
        <dbReference type="EMBL" id="QCT03999.1"/>
    </source>
</evidence>
<dbReference type="EMBL" id="CP040396">
    <property type="protein sequence ID" value="QCT03999.1"/>
    <property type="molecule type" value="Genomic_DNA"/>
</dbReference>
<dbReference type="AlphaFoldDB" id="A0A4P8XTF5"/>
<name>A0A4P8XTF5_9BACL</name>
<evidence type="ECO:0000313" key="2">
    <source>
        <dbReference type="Proteomes" id="UP000300879"/>
    </source>
</evidence>
<keyword evidence="2" id="KW-1185">Reference proteome</keyword>